<dbReference type="Pfam" id="PF13432">
    <property type="entry name" value="TPR_16"/>
    <property type="match status" value="2"/>
</dbReference>
<dbReference type="AlphaFoldDB" id="B4D8Z0"/>
<keyword evidence="3" id="KW-1185">Reference proteome</keyword>
<dbReference type="InParanoid" id="B4D8Z0"/>
<keyword evidence="1" id="KW-0802">TPR repeat</keyword>
<evidence type="ECO:0000256" key="1">
    <source>
        <dbReference type="PROSITE-ProRule" id="PRU00339"/>
    </source>
</evidence>
<gene>
    <name evidence="2" type="ORF">CfE428DRAFT_5380</name>
</gene>
<dbReference type="RefSeq" id="WP_006982701.1">
    <property type="nucleotide sequence ID" value="NZ_ABVL01000024.1"/>
</dbReference>
<evidence type="ECO:0000313" key="3">
    <source>
        <dbReference type="Proteomes" id="UP000005824"/>
    </source>
</evidence>
<dbReference type="STRING" id="497964.CfE428DRAFT_5380"/>
<dbReference type="InterPro" id="IPR011990">
    <property type="entry name" value="TPR-like_helical_dom_sf"/>
</dbReference>
<dbReference type="SUPFAM" id="SSF48452">
    <property type="entry name" value="TPR-like"/>
    <property type="match status" value="1"/>
</dbReference>
<reference evidence="2 3" key="1">
    <citation type="journal article" date="2011" name="J. Bacteriol.">
        <title>Genome sequence of Chthoniobacter flavus Ellin428, an aerobic heterotrophic soil bacterium.</title>
        <authorList>
            <person name="Kant R."/>
            <person name="van Passel M.W."/>
            <person name="Palva A."/>
            <person name="Lucas S."/>
            <person name="Lapidus A."/>
            <person name="Glavina Del Rio T."/>
            <person name="Dalin E."/>
            <person name="Tice H."/>
            <person name="Bruce D."/>
            <person name="Goodwin L."/>
            <person name="Pitluck S."/>
            <person name="Larimer F.W."/>
            <person name="Land M.L."/>
            <person name="Hauser L."/>
            <person name="Sangwan P."/>
            <person name="de Vos W.M."/>
            <person name="Janssen P.H."/>
            <person name="Smidt H."/>
        </authorList>
    </citation>
    <scope>NUCLEOTIDE SEQUENCE [LARGE SCALE GENOMIC DNA]</scope>
    <source>
        <strain evidence="2 3">Ellin428</strain>
    </source>
</reference>
<dbReference type="eggNOG" id="COG0457">
    <property type="taxonomic scope" value="Bacteria"/>
</dbReference>
<feature type="repeat" description="TPR" evidence="1">
    <location>
        <begin position="135"/>
        <end position="168"/>
    </location>
</feature>
<dbReference type="Gene3D" id="1.25.40.10">
    <property type="entry name" value="Tetratricopeptide repeat domain"/>
    <property type="match status" value="1"/>
</dbReference>
<evidence type="ECO:0000313" key="2">
    <source>
        <dbReference type="EMBL" id="EDY17035.1"/>
    </source>
</evidence>
<accession>B4D8Z0</accession>
<comment type="caution">
    <text evidence="2">The sequence shown here is derived from an EMBL/GenBank/DDBJ whole genome shotgun (WGS) entry which is preliminary data.</text>
</comment>
<dbReference type="InterPro" id="IPR019734">
    <property type="entry name" value="TPR_rpt"/>
</dbReference>
<dbReference type="EMBL" id="ABVL01000024">
    <property type="protein sequence ID" value="EDY17035.1"/>
    <property type="molecule type" value="Genomic_DNA"/>
</dbReference>
<dbReference type="SMART" id="SM00028">
    <property type="entry name" value="TPR"/>
    <property type="match status" value="3"/>
</dbReference>
<name>B4D8Z0_9BACT</name>
<dbReference type="PROSITE" id="PS50005">
    <property type="entry name" value="TPR"/>
    <property type="match status" value="1"/>
</dbReference>
<sequence>MNRIIPLLIPVVALAANTPNIRYGNSASTSNPAAQSWAASVDAESNQKYSEALADMRAYQQAGGDAFLALERSGWLSYRAKDYAKAEQYYGEASRSIPTAMNPLLGLLNTAQAENDARKIERAAQSLLHNEPSNYRAQMALAQMHLASREYQRAASEYRRVLLYYPDDLDATSGLAWSVFYLGNKRDALALFHRILTVSPDYTYAQRGVELASAQ</sequence>
<organism evidence="2 3">
    <name type="scientific">Chthoniobacter flavus Ellin428</name>
    <dbReference type="NCBI Taxonomy" id="497964"/>
    <lineage>
        <taxon>Bacteria</taxon>
        <taxon>Pseudomonadati</taxon>
        <taxon>Verrucomicrobiota</taxon>
        <taxon>Spartobacteria</taxon>
        <taxon>Chthoniobacterales</taxon>
        <taxon>Chthoniobacteraceae</taxon>
        <taxon>Chthoniobacter</taxon>
    </lineage>
</organism>
<protein>
    <submittedName>
        <fullName evidence="2">Tetratricopeptide TPR_2 repeat protein</fullName>
    </submittedName>
</protein>
<dbReference type="Proteomes" id="UP000005824">
    <property type="component" value="Unassembled WGS sequence"/>
</dbReference>
<proteinExistence type="predicted"/>